<evidence type="ECO:0000256" key="5">
    <source>
        <dbReference type="ARBA" id="ARBA00022989"/>
    </source>
</evidence>
<dbReference type="PROSITE" id="PS51201">
    <property type="entry name" value="RCK_N"/>
    <property type="match status" value="1"/>
</dbReference>
<dbReference type="InterPro" id="IPR044849">
    <property type="entry name" value="CASTOR/POLLUX/SYM8-like"/>
</dbReference>
<dbReference type="Gene3D" id="3.40.50.720">
    <property type="entry name" value="NAD(P)-binding Rossmann-like Domain"/>
    <property type="match status" value="1"/>
</dbReference>
<dbReference type="PANTHER" id="PTHR31563:SF10">
    <property type="entry name" value="ION CHANNEL POLLUX-RELATED"/>
    <property type="match status" value="1"/>
</dbReference>
<dbReference type="Pfam" id="PF06241">
    <property type="entry name" value="Castor_Poll_mid"/>
    <property type="match status" value="1"/>
</dbReference>
<feature type="domain" description="RCK N-terminal" evidence="9">
    <location>
        <begin position="116"/>
        <end position="254"/>
    </location>
</feature>
<evidence type="ECO:0000256" key="3">
    <source>
        <dbReference type="ARBA" id="ARBA00022448"/>
    </source>
</evidence>
<name>A0A6B2KZP9_9EUKA</name>
<proteinExistence type="inferred from homology"/>
<evidence type="ECO:0000256" key="1">
    <source>
        <dbReference type="ARBA" id="ARBA00004127"/>
    </source>
</evidence>
<evidence type="ECO:0000256" key="8">
    <source>
        <dbReference type="SAM" id="Phobius"/>
    </source>
</evidence>
<dbReference type="InterPro" id="IPR036721">
    <property type="entry name" value="RCK_C_sf"/>
</dbReference>
<evidence type="ECO:0000256" key="6">
    <source>
        <dbReference type="ARBA" id="ARBA00023065"/>
    </source>
</evidence>
<dbReference type="Pfam" id="PF22614">
    <property type="entry name" value="Slo-like_RCK"/>
    <property type="match status" value="1"/>
</dbReference>
<sequence length="629" mass="69961">MRERLSYQIDLLMSRQGASLFFLVFVTATFTLFGGFIYHFSQDDEITVTESLWRAWTFVADPGTHAGEDTAGSRLASLFITLGGFVSFALLIGLVGELVGQRVEDLKKGRSKVLEHNHTLVLGWNEKVISFLNNLAIANESLPSASVVILADVDKELMENTIRESCNLRGTRVICRTGSIMSTSDLIRVSASDARCIVVLADENNKAVSDARALRTVLALVRGLKTLSGHIVVELIDKENSNLLEMAGEGNVVPVVAHEMIGRLLIQCARQPGLAEVYCDLLSFDGSEFYLKEWPQLVGLKFIEVCFHFEGAVVCGISKANGQMVINPSNDTIIESGDSILVIAEDDSTYDILPKPLDLEEYKKRAVTTKQKEAVKTIQRNVLFCGWRRNMEEMIRLIDDFQEEGSCLTIMTSVDNEMEKRNRENTVNSIHAKNVKTVLCFEDPQSRSALEKLISGQKVPFSTVVVFSQAATTGSLEESNNADSLVLVTTLFIQDIQKKLGNECDLVSEICSPNTKSLISSSSRSGWVVSNELIAMILAQMAECRENRLVWEELFLPEGNEIYFKPIAGYVEPGEEVCFWDLFTRARERAEVLIGWCEEDRLVINPVDKKERRALAPSTDIIVLCVGKS</sequence>
<keyword evidence="6" id="KW-0406">Ion transport</keyword>
<organism evidence="10">
    <name type="scientific">Arcella intermedia</name>
    <dbReference type="NCBI Taxonomy" id="1963864"/>
    <lineage>
        <taxon>Eukaryota</taxon>
        <taxon>Amoebozoa</taxon>
        <taxon>Tubulinea</taxon>
        <taxon>Elardia</taxon>
        <taxon>Arcellinida</taxon>
        <taxon>Sphaerothecina</taxon>
        <taxon>Arcellidae</taxon>
        <taxon>Arcella</taxon>
    </lineage>
</organism>
<keyword evidence="4 8" id="KW-0812">Transmembrane</keyword>
<keyword evidence="3" id="KW-0813">Transport</keyword>
<dbReference type="InterPro" id="IPR003148">
    <property type="entry name" value="RCK_N"/>
</dbReference>
<dbReference type="SUPFAM" id="SSF116726">
    <property type="entry name" value="TrkA C-terminal domain-like"/>
    <property type="match status" value="1"/>
</dbReference>
<comment type="similarity">
    <text evidence="2">Belongs to the castor/pollux (TC 1.A.1.23) family.</text>
</comment>
<dbReference type="AlphaFoldDB" id="A0A6B2KZP9"/>
<keyword evidence="5 8" id="KW-1133">Transmembrane helix</keyword>
<evidence type="ECO:0000256" key="4">
    <source>
        <dbReference type="ARBA" id="ARBA00022692"/>
    </source>
</evidence>
<keyword evidence="7 8" id="KW-0472">Membrane</keyword>
<evidence type="ECO:0000256" key="7">
    <source>
        <dbReference type="ARBA" id="ARBA00023136"/>
    </source>
</evidence>
<feature type="transmembrane region" description="Helical" evidence="8">
    <location>
        <begin position="20"/>
        <end position="40"/>
    </location>
</feature>
<evidence type="ECO:0000256" key="2">
    <source>
        <dbReference type="ARBA" id="ARBA00008577"/>
    </source>
</evidence>
<feature type="transmembrane region" description="Helical" evidence="8">
    <location>
        <begin position="78"/>
        <end position="100"/>
    </location>
</feature>
<dbReference type="PANTHER" id="PTHR31563">
    <property type="entry name" value="ION CHANNEL POLLUX-RELATED"/>
    <property type="match status" value="1"/>
</dbReference>
<reference evidence="10" key="1">
    <citation type="journal article" date="2020" name="J. Eukaryot. Microbiol.">
        <title>De novo Sequencing, Assembly and Annotation of the Transcriptome for the Free-Living Testate Amoeba Arcella intermedia.</title>
        <authorList>
            <person name="Ribeiro G.M."/>
            <person name="Porfirio-Sousa A.L."/>
            <person name="Maurer-Alcala X.X."/>
            <person name="Katz L.A."/>
            <person name="Lahr D.J.G."/>
        </authorList>
    </citation>
    <scope>NUCLEOTIDE SEQUENCE</scope>
</reference>
<dbReference type="InterPro" id="IPR010420">
    <property type="entry name" value="CASTOR/POLLUX/SYM8_dom"/>
</dbReference>
<protein>
    <recommendedName>
        <fullName evidence="9">RCK N-terminal domain-containing protein</fullName>
    </recommendedName>
</protein>
<dbReference type="EMBL" id="GIBP01001223">
    <property type="protein sequence ID" value="NDV30192.1"/>
    <property type="molecule type" value="Transcribed_RNA"/>
</dbReference>
<evidence type="ECO:0000313" key="10">
    <source>
        <dbReference type="EMBL" id="NDV30192.1"/>
    </source>
</evidence>
<evidence type="ECO:0000259" key="9">
    <source>
        <dbReference type="PROSITE" id="PS51201"/>
    </source>
</evidence>
<accession>A0A6B2KZP9</accession>
<comment type="subcellular location">
    <subcellularLocation>
        <location evidence="1">Endomembrane system</location>
        <topology evidence="1">Multi-pass membrane protein</topology>
    </subcellularLocation>
</comment>
<dbReference type="Gene3D" id="3.30.70.1450">
    <property type="entry name" value="Regulator of K+ conductance, C-terminal domain"/>
    <property type="match status" value="1"/>
</dbReference>
<dbReference type="GO" id="GO:0006813">
    <property type="term" value="P:potassium ion transport"/>
    <property type="evidence" value="ECO:0007669"/>
    <property type="project" value="InterPro"/>
</dbReference>
<dbReference type="GO" id="GO:0012505">
    <property type="term" value="C:endomembrane system"/>
    <property type="evidence" value="ECO:0007669"/>
    <property type="project" value="UniProtKB-SubCell"/>
</dbReference>